<feature type="compositionally biased region" description="Acidic residues" evidence="1">
    <location>
        <begin position="480"/>
        <end position="492"/>
    </location>
</feature>
<accession>A0AAV7X4K7</accession>
<feature type="compositionally biased region" description="Pro residues" evidence="1">
    <location>
        <begin position="604"/>
        <end position="615"/>
    </location>
</feature>
<feature type="compositionally biased region" description="Low complexity" evidence="1">
    <location>
        <begin position="211"/>
        <end position="222"/>
    </location>
</feature>
<feature type="compositionally biased region" description="Low complexity" evidence="1">
    <location>
        <begin position="136"/>
        <end position="151"/>
    </location>
</feature>
<feature type="compositionally biased region" description="Low complexity" evidence="1">
    <location>
        <begin position="187"/>
        <end position="204"/>
    </location>
</feature>
<feature type="region of interest" description="Disordered" evidence="1">
    <location>
        <begin position="477"/>
        <end position="748"/>
    </location>
</feature>
<sequence>MCSDGSPSLLCVLPGGDLSANGPASWSGSERDLAVPPKRRRQDDVVGYAAAPVTVAAGGGGGVALSRSSSLIAFESLERRLSEEEEALAAGGLGAFRTTATLRPFDWADSRSPTPPSAPPSDSSDDEDSDDSLMQSFNSSRGSFRSSAGSERLRSFRSLDSLSALNALGGGTVNSGGAAYLSRPCQDLSLSSDGDGAAADGVLGRQERSHSLSPKPSLRSLLDATYSLSDREDHTVDRSAAMTRGDFLDEPDEDIVPAHLSTTASSRSSSSSSSSSSSRDTDHDLARASATTESTPVSARTQRSAENLSEDSGFGEHAAYPPKRLTVCPILEDDDVPDDDASCSSSCYSACSSSSGGGGGVGRKPKDVMGKDMGVNLEWGAGDAKFSAGWHRSAPDLLVCALAAVADAHPQLPHPLGLLAGPPTMASTPDLAVAASAPPASALAQPHSPTDKGGLTKALSSKGVHFCPVVAEVSWRESYSDGDDEDEDDVDGADGRHREEDDDEDDEEDEEDDEDEQEQGVAYKLHVGGVVGSAVPGPSAAAPAAPHPAPAAVAVPVAVPVAPPRAPPRSPARGPAPAPPTAGAPLPASQAPARSVVSMAAPQTQPPGPPGPRPLSPAGSTSPSSSPKKTSRFGDFFQRFSLRRLSGRHHDHAKKLSRSKSAPSSPHPPASLSRGTNTKEAAVDEDVRIIPLHPTPEELEAERREEERRRLASKPPLPPSAPPRLPRGLQGVGAGAAHAHRGATAGAAHEPRDVVAAAAAAAVTAAVAWRSSSSMAGLLETDLDADLPVPAAGAGAAAAPRGVGGCNKARSLLDVSAEPRAHMTLAPHHHHHHHRDASPDTQDNSSRAKSMEFLLDRRNQEAVQVSVRVLCQVPGRGPGAGGCVGCVTAVQ</sequence>
<feature type="compositionally biased region" description="Low complexity" evidence="1">
    <location>
        <begin position="616"/>
        <end position="628"/>
    </location>
</feature>
<evidence type="ECO:0000313" key="3">
    <source>
        <dbReference type="Proteomes" id="UP001075354"/>
    </source>
</evidence>
<feature type="region of interest" description="Disordered" evidence="1">
    <location>
        <begin position="20"/>
        <end position="43"/>
    </location>
</feature>
<dbReference type="EMBL" id="JAPTSV010000014">
    <property type="protein sequence ID" value="KAJ1520854.1"/>
    <property type="molecule type" value="Genomic_DNA"/>
</dbReference>
<feature type="compositionally biased region" description="Low complexity" evidence="1">
    <location>
        <begin position="659"/>
        <end position="674"/>
    </location>
</feature>
<feature type="compositionally biased region" description="Low complexity" evidence="1">
    <location>
        <begin position="265"/>
        <end position="278"/>
    </location>
</feature>
<feature type="region of interest" description="Disordered" evidence="1">
    <location>
        <begin position="104"/>
        <end position="151"/>
    </location>
</feature>
<dbReference type="AlphaFoldDB" id="A0AAV7X4K7"/>
<protein>
    <submittedName>
        <fullName evidence="2">Uncharacterized protein</fullName>
    </submittedName>
</protein>
<reference evidence="2" key="1">
    <citation type="submission" date="2022-12" db="EMBL/GenBank/DDBJ databases">
        <title>Chromosome-level genome assembly of the bean flower thrips Megalurothrips usitatus.</title>
        <authorList>
            <person name="Ma L."/>
            <person name="Liu Q."/>
            <person name="Li H."/>
            <person name="Cai W."/>
        </authorList>
    </citation>
    <scope>NUCLEOTIDE SEQUENCE</scope>
    <source>
        <strain evidence="2">Cailab_2022a</strain>
    </source>
</reference>
<name>A0AAV7X4K7_9NEOP</name>
<organism evidence="2 3">
    <name type="scientific">Megalurothrips usitatus</name>
    <name type="common">bean blossom thrips</name>
    <dbReference type="NCBI Taxonomy" id="439358"/>
    <lineage>
        <taxon>Eukaryota</taxon>
        <taxon>Metazoa</taxon>
        <taxon>Ecdysozoa</taxon>
        <taxon>Arthropoda</taxon>
        <taxon>Hexapoda</taxon>
        <taxon>Insecta</taxon>
        <taxon>Pterygota</taxon>
        <taxon>Neoptera</taxon>
        <taxon>Paraneoptera</taxon>
        <taxon>Thysanoptera</taxon>
        <taxon>Terebrantia</taxon>
        <taxon>Thripoidea</taxon>
        <taxon>Thripidae</taxon>
        <taxon>Megalurothrips</taxon>
    </lineage>
</organism>
<feature type="compositionally biased region" description="Polar residues" evidence="1">
    <location>
        <begin position="289"/>
        <end position="307"/>
    </location>
</feature>
<comment type="caution">
    <text evidence="2">The sequence shown here is derived from an EMBL/GenBank/DDBJ whole genome shotgun (WGS) entry which is preliminary data.</text>
</comment>
<feature type="compositionally biased region" description="Low complexity" evidence="1">
    <location>
        <begin position="532"/>
        <end position="560"/>
    </location>
</feature>
<feature type="compositionally biased region" description="Basic and acidic residues" evidence="1">
    <location>
        <begin position="701"/>
        <end position="710"/>
    </location>
</feature>
<feature type="compositionally biased region" description="Pro residues" evidence="1">
    <location>
        <begin position="561"/>
        <end position="582"/>
    </location>
</feature>
<keyword evidence="3" id="KW-1185">Reference proteome</keyword>
<feature type="compositionally biased region" description="Basic residues" evidence="1">
    <location>
        <begin position="641"/>
        <end position="658"/>
    </location>
</feature>
<gene>
    <name evidence="2" type="ORF">ONE63_003942</name>
</gene>
<feature type="compositionally biased region" description="Pro residues" evidence="1">
    <location>
        <begin position="715"/>
        <end position="725"/>
    </location>
</feature>
<evidence type="ECO:0000313" key="2">
    <source>
        <dbReference type="EMBL" id="KAJ1520854.1"/>
    </source>
</evidence>
<feature type="compositionally biased region" description="Acidic residues" evidence="1">
    <location>
        <begin position="500"/>
        <end position="518"/>
    </location>
</feature>
<feature type="region of interest" description="Disordered" evidence="1">
    <location>
        <begin position="826"/>
        <end position="847"/>
    </location>
</feature>
<feature type="region of interest" description="Disordered" evidence="1">
    <location>
        <begin position="437"/>
        <end position="456"/>
    </location>
</feature>
<feature type="region of interest" description="Disordered" evidence="1">
    <location>
        <begin position="185"/>
        <end position="319"/>
    </location>
</feature>
<proteinExistence type="predicted"/>
<dbReference type="Proteomes" id="UP001075354">
    <property type="component" value="Chromosome 14"/>
</dbReference>
<evidence type="ECO:0000256" key="1">
    <source>
        <dbReference type="SAM" id="MobiDB-lite"/>
    </source>
</evidence>